<dbReference type="Pfam" id="PF03352">
    <property type="entry name" value="Adenine_glyco"/>
    <property type="match status" value="1"/>
</dbReference>
<dbReference type="PANTHER" id="PTHR31116">
    <property type="entry name" value="OS04G0501200 PROTEIN"/>
    <property type="match status" value="1"/>
</dbReference>
<keyword evidence="2" id="KW-1185">Reference proteome</keyword>
<evidence type="ECO:0000313" key="1">
    <source>
        <dbReference type="EMBL" id="NCU17161.1"/>
    </source>
</evidence>
<proteinExistence type="predicted"/>
<dbReference type="EMBL" id="JAACYS010000015">
    <property type="protein sequence ID" value="NCU17161.1"/>
    <property type="molecule type" value="Genomic_DNA"/>
</dbReference>
<dbReference type="SUPFAM" id="SSF48150">
    <property type="entry name" value="DNA-glycosylase"/>
    <property type="match status" value="1"/>
</dbReference>
<accession>A0ABX0A162</accession>
<protein>
    <submittedName>
        <fullName evidence="1">DNA-3-methyladenine glycosylase I</fullName>
    </submittedName>
</protein>
<dbReference type="InterPro" id="IPR005019">
    <property type="entry name" value="Adenine_glyco"/>
</dbReference>
<dbReference type="PANTHER" id="PTHR31116:SF29">
    <property type="entry name" value="DNA GLYCOSYLASE SUPERFAMILY PROTEIN"/>
    <property type="match status" value="1"/>
</dbReference>
<dbReference type="NCBIfam" id="TIGR00624">
    <property type="entry name" value="tag"/>
    <property type="match status" value="1"/>
</dbReference>
<dbReference type="Proteomes" id="UP000743899">
    <property type="component" value="Unassembled WGS sequence"/>
</dbReference>
<comment type="caution">
    <text evidence="1">The sequence shown here is derived from an EMBL/GenBank/DDBJ whole genome shotgun (WGS) entry which is preliminary data.</text>
</comment>
<sequence length="192" mass="22427">MAEVKRCGWVTDDPIYIQYHDNEWGVPVFDDQQLFEMLTLEGAQAGLSWITILKRRENYKQAFDQFIIEKVANYSEEKIQALLQNEKIIRNEKKIRSAVTNAKRIIDIQEEYGSFSNFLWSYVNHQPIINHWSTLEEVPANTELSKTISKDLKKRSFAFIGPTIIYSFMQAIGMVNDHLITCFCHPNQKGFN</sequence>
<gene>
    <name evidence="1" type="ORF">GW534_05155</name>
</gene>
<evidence type="ECO:0000313" key="2">
    <source>
        <dbReference type="Proteomes" id="UP000743899"/>
    </source>
</evidence>
<dbReference type="Gene3D" id="1.10.340.30">
    <property type="entry name" value="Hypothetical protein, domain 2"/>
    <property type="match status" value="1"/>
</dbReference>
<name>A0ABX0A162_9BACI</name>
<dbReference type="InterPro" id="IPR004597">
    <property type="entry name" value="Tag"/>
</dbReference>
<organism evidence="1 2">
    <name type="scientific">Pallidibacillus pasinlerensis</name>
    <dbReference type="NCBI Taxonomy" id="2703818"/>
    <lineage>
        <taxon>Bacteria</taxon>
        <taxon>Bacillati</taxon>
        <taxon>Bacillota</taxon>
        <taxon>Bacilli</taxon>
        <taxon>Bacillales</taxon>
        <taxon>Bacillaceae</taxon>
        <taxon>Pallidibacillus</taxon>
    </lineage>
</organism>
<dbReference type="InterPro" id="IPR011257">
    <property type="entry name" value="DNA_glycosylase"/>
</dbReference>
<reference evidence="1 2" key="1">
    <citation type="submission" date="2020-01" db="EMBL/GenBank/DDBJ databases">
        <title>A novel Bacillus sp. from Pasinler.</title>
        <authorList>
            <person name="Adiguzel A."/>
            <person name="Ay H."/>
            <person name="Baltaci M.O."/>
        </authorList>
    </citation>
    <scope>NUCLEOTIDE SEQUENCE [LARGE SCALE GENOMIC DNA]</scope>
    <source>
        <strain evidence="1 2">P1</strain>
    </source>
</reference>